<dbReference type="SUPFAM" id="SSF103025">
    <property type="entry name" value="Folate-binding domain"/>
    <property type="match status" value="1"/>
</dbReference>
<dbReference type="Gene3D" id="3.30.1360.120">
    <property type="entry name" value="Probable tRNA modification gtpase trme, domain 1"/>
    <property type="match status" value="1"/>
</dbReference>
<keyword evidence="2" id="KW-1185">Reference proteome</keyword>
<dbReference type="InterPro" id="IPR027266">
    <property type="entry name" value="TrmE/GcvT-like"/>
</dbReference>
<accession>A0ABV9Z052</accession>
<dbReference type="Proteomes" id="UP001595796">
    <property type="component" value="Unassembled WGS sequence"/>
</dbReference>
<evidence type="ECO:0000313" key="1">
    <source>
        <dbReference type="EMBL" id="MFC5067822.1"/>
    </source>
</evidence>
<reference evidence="2" key="1">
    <citation type="journal article" date="2019" name="Int. J. Syst. Evol. Microbiol.">
        <title>The Global Catalogue of Microorganisms (GCM) 10K type strain sequencing project: providing services to taxonomists for standard genome sequencing and annotation.</title>
        <authorList>
            <consortium name="The Broad Institute Genomics Platform"/>
            <consortium name="The Broad Institute Genome Sequencing Center for Infectious Disease"/>
            <person name="Wu L."/>
            <person name="Ma J."/>
        </authorList>
    </citation>
    <scope>NUCLEOTIDE SEQUENCE [LARGE SCALE GENOMIC DNA]</scope>
    <source>
        <strain evidence="2">CGMCC 1.16444</strain>
    </source>
</reference>
<dbReference type="Gene3D" id="3.30.70.1520">
    <property type="entry name" value="Heterotetrameric sarcosine oxidase"/>
    <property type="match status" value="1"/>
</dbReference>
<proteinExistence type="predicted"/>
<comment type="caution">
    <text evidence="1">The sequence shown here is derived from an EMBL/GenBank/DDBJ whole genome shotgun (WGS) entry which is preliminary data.</text>
</comment>
<evidence type="ECO:0000313" key="2">
    <source>
        <dbReference type="Proteomes" id="UP001595796"/>
    </source>
</evidence>
<dbReference type="RefSeq" id="WP_114956605.1">
    <property type="nucleotide sequence ID" value="NZ_JBHSJF010000006.1"/>
</dbReference>
<evidence type="ECO:0008006" key="3">
    <source>
        <dbReference type="Google" id="ProtNLM"/>
    </source>
</evidence>
<sequence length="199" mass="21858">MNRLSWTDSLAAPRSLATRSDLSVAIIEDPGVLDLQFPDGEYIWRTANAALDVELPRDPWQTVWIDGMRYVWTGPGRWRVIGPRHRIGDLIDRLRHADHRGAVTELTGALSCFRIAGSGAAELLMRVCPLALGPINRDEARGTSISGVPALIVREASSVGSWLILPARSYAEYVGLSLVEAARTPERLRLFEPASPPPV</sequence>
<dbReference type="EMBL" id="JBHSJF010000006">
    <property type="protein sequence ID" value="MFC5067822.1"/>
    <property type="molecule type" value="Genomic_DNA"/>
</dbReference>
<name>A0ABV9Z052_9HYPH</name>
<organism evidence="1 2">
    <name type="scientific">Flaviflagellibacter deserti</name>
    <dbReference type="NCBI Taxonomy" id="2267266"/>
    <lineage>
        <taxon>Bacteria</taxon>
        <taxon>Pseudomonadati</taxon>
        <taxon>Pseudomonadota</taxon>
        <taxon>Alphaproteobacteria</taxon>
        <taxon>Hyphomicrobiales</taxon>
        <taxon>Flaviflagellibacter</taxon>
    </lineage>
</organism>
<protein>
    <recommendedName>
        <fullName evidence="3">Sarcosine oxidase subunit gamma</fullName>
    </recommendedName>
</protein>
<gene>
    <name evidence="1" type="ORF">ACFPFW_07300</name>
</gene>